<feature type="domain" description="DUF1232" evidence="6">
    <location>
        <begin position="77"/>
        <end position="112"/>
    </location>
</feature>
<evidence type="ECO:0000313" key="8">
    <source>
        <dbReference type="Proteomes" id="UP001596122"/>
    </source>
</evidence>
<reference evidence="8" key="1">
    <citation type="journal article" date="2019" name="Int. J. Syst. Evol. Microbiol.">
        <title>The Global Catalogue of Microorganisms (GCM) 10K type strain sequencing project: providing services to taxonomists for standard genome sequencing and annotation.</title>
        <authorList>
            <consortium name="The Broad Institute Genomics Platform"/>
            <consortium name="The Broad Institute Genome Sequencing Center for Infectious Disease"/>
            <person name="Wu L."/>
            <person name="Ma J."/>
        </authorList>
    </citation>
    <scope>NUCLEOTIDE SEQUENCE [LARGE SCALE GENOMIC DNA]</scope>
    <source>
        <strain evidence="8">CCUG 43114</strain>
    </source>
</reference>
<dbReference type="Proteomes" id="UP001596122">
    <property type="component" value="Unassembled WGS sequence"/>
</dbReference>
<dbReference type="Pfam" id="PF06803">
    <property type="entry name" value="DUF1232"/>
    <property type="match status" value="1"/>
</dbReference>
<name>A0ABW0GJ27_9MICO</name>
<comment type="subcellular location">
    <subcellularLocation>
        <location evidence="1">Endomembrane system</location>
        <topology evidence="1">Multi-pass membrane protein</topology>
    </subcellularLocation>
</comment>
<gene>
    <name evidence="7" type="ORF">ACFPJ6_02490</name>
</gene>
<dbReference type="EMBL" id="JBHSLD010000004">
    <property type="protein sequence ID" value="MFC5379649.1"/>
    <property type="molecule type" value="Genomic_DNA"/>
</dbReference>
<evidence type="ECO:0000256" key="5">
    <source>
        <dbReference type="SAM" id="Phobius"/>
    </source>
</evidence>
<keyword evidence="8" id="KW-1185">Reference proteome</keyword>
<dbReference type="InterPro" id="IPR010652">
    <property type="entry name" value="DUF1232"/>
</dbReference>
<proteinExistence type="predicted"/>
<keyword evidence="2 5" id="KW-0812">Transmembrane</keyword>
<dbReference type="RefSeq" id="WP_340268864.1">
    <property type="nucleotide sequence ID" value="NZ_JBBEOG010000003.1"/>
</dbReference>
<organism evidence="7 8">
    <name type="scientific">Aquipuribacter nitratireducens</name>
    <dbReference type="NCBI Taxonomy" id="650104"/>
    <lineage>
        <taxon>Bacteria</taxon>
        <taxon>Bacillati</taxon>
        <taxon>Actinomycetota</taxon>
        <taxon>Actinomycetes</taxon>
        <taxon>Micrococcales</taxon>
        <taxon>Intrasporangiaceae</taxon>
        <taxon>Aquipuribacter</taxon>
    </lineage>
</organism>
<evidence type="ECO:0000256" key="4">
    <source>
        <dbReference type="ARBA" id="ARBA00023136"/>
    </source>
</evidence>
<evidence type="ECO:0000256" key="3">
    <source>
        <dbReference type="ARBA" id="ARBA00022989"/>
    </source>
</evidence>
<accession>A0ABW0GJ27</accession>
<protein>
    <submittedName>
        <fullName evidence="7">DUF1232 domain-containing protein</fullName>
    </submittedName>
</protein>
<evidence type="ECO:0000256" key="1">
    <source>
        <dbReference type="ARBA" id="ARBA00004127"/>
    </source>
</evidence>
<sequence>MPGAAEATGWGLVAALVVTLLAALLVAALVGWALLAVVLWRSGAARPDLAAVVRLLPDVVRLIGRLARDRSLPRRVRLLLWLLVGYLASPVDLVPDVVPVLGALDDVLAVLLVLRAVVRAAGPPALQRHWPGTPEGMAALGAVVGLRPAGPR</sequence>
<feature type="transmembrane region" description="Helical" evidence="5">
    <location>
        <begin position="78"/>
        <end position="94"/>
    </location>
</feature>
<evidence type="ECO:0000256" key="2">
    <source>
        <dbReference type="ARBA" id="ARBA00022692"/>
    </source>
</evidence>
<comment type="caution">
    <text evidence="7">The sequence shown here is derived from an EMBL/GenBank/DDBJ whole genome shotgun (WGS) entry which is preliminary data.</text>
</comment>
<keyword evidence="4 5" id="KW-0472">Membrane</keyword>
<evidence type="ECO:0000259" key="6">
    <source>
        <dbReference type="Pfam" id="PF06803"/>
    </source>
</evidence>
<feature type="transmembrane region" description="Helical" evidence="5">
    <location>
        <begin position="12"/>
        <end position="40"/>
    </location>
</feature>
<keyword evidence="3 5" id="KW-1133">Transmembrane helix</keyword>
<evidence type="ECO:0000313" key="7">
    <source>
        <dbReference type="EMBL" id="MFC5379649.1"/>
    </source>
</evidence>